<reference evidence="3" key="2">
    <citation type="submission" date="2019-09" db="UniProtKB">
        <authorList>
            <consortium name="WormBaseParasite"/>
        </authorList>
    </citation>
    <scope>IDENTIFICATION</scope>
</reference>
<evidence type="ECO:0000313" key="1">
    <source>
        <dbReference type="EMBL" id="VDP25069.1"/>
    </source>
</evidence>
<dbReference type="EMBL" id="UZAH01032963">
    <property type="protein sequence ID" value="VDP25069.1"/>
    <property type="molecule type" value="Genomic_DNA"/>
</dbReference>
<dbReference type="AlphaFoldDB" id="A0A183GG22"/>
<name>A0A183GG22_HELPZ</name>
<evidence type="ECO:0000313" key="2">
    <source>
        <dbReference type="Proteomes" id="UP000050761"/>
    </source>
</evidence>
<reference evidence="1 2" key="1">
    <citation type="submission" date="2018-11" db="EMBL/GenBank/DDBJ databases">
        <authorList>
            <consortium name="Pathogen Informatics"/>
        </authorList>
    </citation>
    <scope>NUCLEOTIDE SEQUENCE [LARGE SCALE GENOMIC DNA]</scope>
</reference>
<accession>A0A183GG22</accession>
<sequence>MMRYEQRPGSGTSFSIWTKRNTISLDIGARPLVNIGSRSNKVANKLGPSQDKMLLRKELQVSQKISVRKTEAALRKMKSGKATGPDDLPADRWKSKGWCPADWMTEFFNQVVA</sequence>
<proteinExistence type="predicted"/>
<protein>
    <submittedName>
        <fullName evidence="1 3">Uncharacterized protein</fullName>
    </submittedName>
</protein>
<dbReference type="OrthoDB" id="5833798at2759"/>
<evidence type="ECO:0000313" key="3">
    <source>
        <dbReference type="WBParaSite" id="HPBE_0002139501-mRNA-1"/>
    </source>
</evidence>
<keyword evidence="2" id="KW-1185">Reference proteome</keyword>
<accession>A0A3P8FPD7</accession>
<gene>
    <name evidence="1" type="ORF">HPBE_LOCUS21394</name>
</gene>
<organism evidence="2 3">
    <name type="scientific">Heligmosomoides polygyrus</name>
    <name type="common">Parasitic roundworm</name>
    <dbReference type="NCBI Taxonomy" id="6339"/>
    <lineage>
        <taxon>Eukaryota</taxon>
        <taxon>Metazoa</taxon>
        <taxon>Ecdysozoa</taxon>
        <taxon>Nematoda</taxon>
        <taxon>Chromadorea</taxon>
        <taxon>Rhabditida</taxon>
        <taxon>Rhabditina</taxon>
        <taxon>Rhabditomorpha</taxon>
        <taxon>Strongyloidea</taxon>
        <taxon>Heligmosomidae</taxon>
        <taxon>Heligmosomoides</taxon>
    </lineage>
</organism>
<dbReference type="WBParaSite" id="HPBE_0002139501-mRNA-1">
    <property type="protein sequence ID" value="HPBE_0002139501-mRNA-1"/>
    <property type="gene ID" value="HPBE_0002139501"/>
</dbReference>
<dbReference type="Proteomes" id="UP000050761">
    <property type="component" value="Unassembled WGS sequence"/>
</dbReference>